<evidence type="ECO:0000313" key="7">
    <source>
        <dbReference type="EMBL" id="KAB8286759.1"/>
    </source>
</evidence>
<comment type="caution">
    <text evidence="7">The sequence shown here is derived from an EMBL/GenBank/DDBJ whole genome shotgun (WGS) entry which is preliminary data.</text>
</comment>
<evidence type="ECO:0000313" key="10">
    <source>
        <dbReference type="Proteomes" id="UP000482084"/>
    </source>
</evidence>
<evidence type="ECO:0000313" key="8">
    <source>
        <dbReference type="EMBL" id="NEG72755.1"/>
    </source>
</evidence>
<keyword evidence="4" id="KW-0460">Magnesium</keyword>
<dbReference type="Pfam" id="PF13470">
    <property type="entry name" value="PIN_3"/>
    <property type="match status" value="1"/>
</dbReference>
<evidence type="ECO:0000256" key="2">
    <source>
        <dbReference type="ARBA" id="ARBA00022723"/>
    </source>
</evidence>
<feature type="domain" description="PIN" evidence="5">
    <location>
        <begin position="3"/>
        <end position="108"/>
    </location>
</feature>
<gene>
    <name evidence="7" type="ORF">DSM100688_2129</name>
    <name evidence="8" type="ORF">GFD24_11195</name>
</gene>
<organism evidence="7 10">
    <name type="scientific">Bifidobacterium ramosum</name>
    <dbReference type="NCBI Taxonomy" id="1798158"/>
    <lineage>
        <taxon>Bacteria</taxon>
        <taxon>Bacillati</taxon>
        <taxon>Actinomycetota</taxon>
        <taxon>Actinomycetes</taxon>
        <taxon>Bifidobacteriales</taxon>
        <taxon>Bifidobacteriaceae</taxon>
        <taxon>Bifidobacterium</taxon>
    </lineage>
</organism>
<proteinExistence type="predicted"/>
<name>A0A6L4WYM3_9BIFI</name>
<evidence type="ECO:0000256" key="4">
    <source>
        <dbReference type="ARBA" id="ARBA00022842"/>
    </source>
</evidence>
<dbReference type="InterPro" id="IPR029060">
    <property type="entry name" value="PIN-like_dom_sf"/>
</dbReference>
<dbReference type="AlphaFoldDB" id="A0A6L4WYM3"/>
<reference evidence="7 10" key="2">
    <citation type="submission" date="2019-10" db="EMBL/GenBank/DDBJ databases">
        <title>Characterization of the phylogenetic diversity of two novel species belonging to the genus Bifidobacterium: Bifidobacterium cebidarum sp. nov. and Bifidobacterium leontopitheci sp. nov.</title>
        <authorList>
            <person name="Lugli G.A."/>
            <person name="Duranti S."/>
            <person name="Milani C."/>
            <person name="Turroni F."/>
            <person name="Ventura M."/>
        </authorList>
    </citation>
    <scope>NUCLEOTIDE SEQUENCE [LARGE SCALE GENOMIC DNA]</scope>
    <source>
        <strain evidence="7 10">DSM 100688</strain>
    </source>
</reference>
<dbReference type="EMBL" id="WHZX01000015">
    <property type="protein sequence ID" value="NEG72755.1"/>
    <property type="molecule type" value="Genomic_DNA"/>
</dbReference>
<reference evidence="8 9" key="1">
    <citation type="submission" date="2019-10" db="EMBL/GenBank/DDBJ databases">
        <title>Bifidobacterium from non-human primates.</title>
        <authorList>
            <person name="Modesto M."/>
        </authorList>
    </citation>
    <scope>NUCLEOTIDE SEQUENCE [LARGE SCALE GENOMIC DNA]</scope>
    <source>
        <strain evidence="8 9">TREM</strain>
    </source>
</reference>
<dbReference type="GO" id="GO:0004518">
    <property type="term" value="F:nuclease activity"/>
    <property type="evidence" value="ECO:0007669"/>
    <property type="project" value="UniProtKB-KW"/>
</dbReference>
<accession>A0A6L4WYM3</accession>
<evidence type="ECO:0000259" key="5">
    <source>
        <dbReference type="Pfam" id="PF13470"/>
    </source>
</evidence>
<dbReference type="Proteomes" id="UP000482084">
    <property type="component" value="Unassembled WGS sequence"/>
</dbReference>
<dbReference type="EMBL" id="WBSM01000015">
    <property type="protein sequence ID" value="KAB8286759.1"/>
    <property type="molecule type" value="Genomic_DNA"/>
</dbReference>
<keyword evidence="2" id="KW-0479">Metal-binding</keyword>
<evidence type="ECO:0000259" key="6">
    <source>
        <dbReference type="Pfam" id="PF26343"/>
    </source>
</evidence>
<evidence type="ECO:0000256" key="3">
    <source>
        <dbReference type="ARBA" id="ARBA00022801"/>
    </source>
</evidence>
<dbReference type="Proteomes" id="UP000469943">
    <property type="component" value="Unassembled WGS sequence"/>
</dbReference>
<keyword evidence="1" id="KW-0540">Nuclease</keyword>
<evidence type="ECO:0000256" key="1">
    <source>
        <dbReference type="ARBA" id="ARBA00022722"/>
    </source>
</evidence>
<keyword evidence="3" id="KW-0378">Hydrolase</keyword>
<dbReference type="OrthoDB" id="113459at2"/>
<protein>
    <submittedName>
        <fullName evidence="7">PIN domain-containing protein</fullName>
    </submittedName>
</protein>
<keyword evidence="10" id="KW-1185">Reference proteome</keyword>
<dbReference type="InterPro" id="IPR002716">
    <property type="entry name" value="PIN_dom"/>
</dbReference>
<dbReference type="InterPro" id="IPR058652">
    <property type="entry name" value="VapC50_C"/>
</dbReference>
<evidence type="ECO:0000313" key="9">
    <source>
        <dbReference type="Proteomes" id="UP000469943"/>
    </source>
</evidence>
<feature type="domain" description="VapC50 C-terminal" evidence="6">
    <location>
        <begin position="126"/>
        <end position="179"/>
    </location>
</feature>
<dbReference type="GO" id="GO:0046872">
    <property type="term" value="F:metal ion binding"/>
    <property type="evidence" value="ECO:0007669"/>
    <property type="project" value="UniProtKB-KW"/>
</dbReference>
<sequence>MKAFIDANVFVSKWICDVTLSVAESSLCELSWSSKVLDEAREPLKRLQKLDDMTVDRYYRAMNRAFPQANVDGWEPLEQSIVLPDLDDRHVVAAAMQAGVDVIVTFNLKDFPLDALAEFGLRAVSPDMFLVSIIDGHPEETLRVMNALVSSKKRPPRTMQEEIQHLRATGAPLFASRLEEFLS</sequence>
<dbReference type="Pfam" id="PF26343">
    <property type="entry name" value="VapC50_C"/>
    <property type="match status" value="1"/>
</dbReference>
<dbReference type="SUPFAM" id="SSF88723">
    <property type="entry name" value="PIN domain-like"/>
    <property type="match status" value="1"/>
</dbReference>
<dbReference type="GO" id="GO:0016787">
    <property type="term" value="F:hydrolase activity"/>
    <property type="evidence" value="ECO:0007669"/>
    <property type="project" value="UniProtKB-KW"/>
</dbReference>
<dbReference type="RefSeq" id="WP_152359137.1">
    <property type="nucleotide sequence ID" value="NZ_WBSM01000015.1"/>
</dbReference>